<accession>A0A7Y2LAY3</accession>
<gene>
    <name evidence="2" type="ORF">E0H85_07275</name>
</gene>
<evidence type="ECO:0000313" key="2">
    <source>
        <dbReference type="EMBL" id="TCB59616.1"/>
    </source>
</evidence>
<evidence type="ECO:0000256" key="1">
    <source>
        <dbReference type="SAM" id="SignalP"/>
    </source>
</evidence>
<reference evidence="2 3" key="1">
    <citation type="submission" date="2019-02" db="EMBL/GenBank/DDBJ databases">
        <title>High diversity of culturable Acinetobacter species in natural soil and water ecosystems.</title>
        <authorList>
            <person name="Radolfova-Krizova L."/>
            <person name="Nemec A."/>
        </authorList>
    </citation>
    <scope>NUCLEOTIDE SEQUENCE [LARGE SCALE GENOMIC DNA]</scope>
    <source>
        <strain evidence="2 3">ANC 4281</strain>
    </source>
</reference>
<feature type="signal peptide" evidence="1">
    <location>
        <begin position="1"/>
        <end position="23"/>
    </location>
</feature>
<keyword evidence="1" id="KW-0732">Signal</keyword>
<organism evidence="2 3">
    <name type="scientific">Acinetobacter terrae</name>
    <dbReference type="NCBI Taxonomy" id="2731247"/>
    <lineage>
        <taxon>Bacteria</taxon>
        <taxon>Pseudomonadati</taxon>
        <taxon>Pseudomonadota</taxon>
        <taxon>Gammaproteobacteria</taxon>
        <taxon>Moraxellales</taxon>
        <taxon>Moraxellaceae</taxon>
        <taxon>Acinetobacter</taxon>
        <taxon>Acinetobacter Taxon 24</taxon>
    </lineage>
</organism>
<dbReference type="EMBL" id="SJOA01000007">
    <property type="protein sequence ID" value="TCB59616.1"/>
    <property type="molecule type" value="Genomic_DNA"/>
</dbReference>
<comment type="caution">
    <text evidence="2">The sequence shown here is derived from an EMBL/GenBank/DDBJ whole genome shotgun (WGS) entry which is preliminary data.</text>
</comment>
<dbReference type="AlphaFoldDB" id="A0A4R0EMS8"/>
<evidence type="ECO:0008006" key="4">
    <source>
        <dbReference type="Google" id="ProtNLM"/>
    </source>
</evidence>
<proteinExistence type="predicted"/>
<dbReference type="OrthoDB" id="6885434at2"/>
<sequence length="240" mass="28208">MNYFLKKLIFIFLSIILNSSVYAKNIFKVNAYQCVESRDVFNKLDIYVGDCGKKINKIDSYEVPGGDLKIDYIFYKSLKNKYNIFLGISYSEDYRDPLNRFNYLNKYYMIRAYECNKNNFCKEDEKLSNFFGDGGDIIDSKSKKIIYKFPYSTQSDLKNELNSKLFKDWMNEKLDSGMVLRKTFINDVNNFTPEHVGYLIKGDKFKIKEVSSRWLNIIYTNKNGRTTSGWIACQDTTVCN</sequence>
<feature type="chain" id="PRO_5043194892" description="SH3 domain-containing protein" evidence="1">
    <location>
        <begin position="24"/>
        <end position="240"/>
    </location>
</feature>
<accession>A0A4R0EMS8</accession>
<dbReference type="Proteomes" id="UP000291380">
    <property type="component" value="Unassembled WGS sequence"/>
</dbReference>
<dbReference type="RefSeq" id="WP_131271047.1">
    <property type="nucleotide sequence ID" value="NZ_JABERF010000014.1"/>
</dbReference>
<protein>
    <recommendedName>
        <fullName evidence="4">SH3 domain-containing protein</fullName>
    </recommendedName>
</protein>
<evidence type="ECO:0000313" key="3">
    <source>
        <dbReference type="Proteomes" id="UP000291380"/>
    </source>
</evidence>
<name>A0A4R0EMS8_9GAMM</name>